<accession>A0A9W7I137</accession>
<evidence type="ECO:0008006" key="3">
    <source>
        <dbReference type="Google" id="ProtNLM"/>
    </source>
</evidence>
<dbReference type="PANTHER" id="PTHR33116">
    <property type="entry name" value="REVERSE TRANSCRIPTASE ZINC-BINDING DOMAIN-CONTAINING PROTEIN-RELATED-RELATED"/>
    <property type="match status" value="1"/>
</dbReference>
<reference evidence="1" key="1">
    <citation type="submission" date="2023-05" db="EMBL/GenBank/DDBJ databases">
        <title>Genome and transcriptome analyses reveal genes involved in the formation of fine ridges on petal epidermal cells in Hibiscus trionum.</title>
        <authorList>
            <person name="Koshimizu S."/>
            <person name="Masuda S."/>
            <person name="Ishii T."/>
            <person name="Shirasu K."/>
            <person name="Hoshino A."/>
            <person name="Arita M."/>
        </authorList>
    </citation>
    <scope>NUCLEOTIDE SEQUENCE</scope>
    <source>
        <strain evidence="1">Hamamatsu line</strain>
    </source>
</reference>
<proteinExistence type="predicted"/>
<dbReference type="Proteomes" id="UP001165190">
    <property type="component" value="Unassembled WGS sequence"/>
</dbReference>
<sequence>MSVFLLPKALYNDLEAIMSRYWWQKSENKKRIHWCTWANLSRPKEDDGLGFRDLAKLLKVKYYASPNILSSNMRSQPSLIWRSLWSAKSLLNLGLRWKVGT</sequence>
<organism evidence="1 2">
    <name type="scientific">Hibiscus trionum</name>
    <name type="common">Flower of an hour</name>
    <dbReference type="NCBI Taxonomy" id="183268"/>
    <lineage>
        <taxon>Eukaryota</taxon>
        <taxon>Viridiplantae</taxon>
        <taxon>Streptophyta</taxon>
        <taxon>Embryophyta</taxon>
        <taxon>Tracheophyta</taxon>
        <taxon>Spermatophyta</taxon>
        <taxon>Magnoliopsida</taxon>
        <taxon>eudicotyledons</taxon>
        <taxon>Gunneridae</taxon>
        <taxon>Pentapetalae</taxon>
        <taxon>rosids</taxon>
        <taxon>malvids</taxon>
        <taxon>Malvales</taxon>
        <taxon>Malvaceae</taxon>
        <taxon>Malvoideae</taxon>
        <taxon>Hibiscus</taxon>
    </lineage>
</organism>
<dbReference type="EMBL" id="BSYR01000022">
    <property type="protein sequence ID" value="GMI87103.1"/>
    <property type="molecule type" value="Genomic_DNA"/>
</dbReference>
<evidence type="ECO:0000313" key="2">
    <source>
        <dbReference type="Proteomes" id="UP001165190"/>
    </source>
</evidence>
<dbReference type="PANTHER" id="PTHR33116:SF86">
    <property type="entry name" value="REVERSE TRANSCRIPTASE DOMAIN-CONTAINING PROTEIN"/>
    <property type="match status" value="1"/>
</dbReference>
<dbReference type="OrthoDB" id="845805at2759"/>
<gene>
    <name evidence="1" type="ORF">HRI_002379600</name>
</gene>
<comment type="caution">
    <text evidence="1">The sequence shown here is derived from an EMBL/GenBank/DDBJ whole genome shotgun (WGS) entry which is preliminary data.</text>
</comment>
<dbReference type="AlphaFoldDB" id="A0A9W7I137"/>
<keyword evidence="2" id="KW-1185">Reference proteome</keyword>
<name>A0A9W7I137_HIBTR</name>
<evidence type="ECO:0000313" key="1">
    <source>
        <dbReference type="EMBL" id="GMI87103.1"/>
    </source>
</evidence>
<protein>
    <recommendedName>
        <fullName evidence="3">Reverse transcriptase zinc-binding domain-containing protein</fullName>
    </recommendedName>
</protein>